<sequence length="148" mass="16983">MFGYRWRWLIGRLAQLLEGVGLLFVDESVWVATSRREARCLGLVVVVIFGIALAFKCNVPHPIFYVYCLSYMCPRPNRIIFLNLVSSFHVAEGETKQSQFPSRPMHHVAVCEDRYYLKEDAGASNVTTNTPFIYNRLKPTFTCSLHTC</sequence>
<evidence type="ECO:0000313" key="3">
    <source>
        <dbReference type="Proteomes" id="UP000499080"/>
    </source>
</evidence>
<evidence type="ECO:0000256" key="1">
    <source>
        <dbReference type="SAM" id="Phobius"/>
    </source>
</evidence>
<reference evidence="2 3" key="1">
    <citation type="journal article" date="2019" name="Sci. Rep.">
        <title>Orb-weaving spider Araneus ventricosus genome elucidates the spidroin gene catalogue.</title>
        <authorList>
            <person name="Kono N."/>
            <person name="Nakamura H."/>
            <person name="Ohtoshi R."/>
            <person name="Moran D.A.P."/>
            <person name="Shinohara A."/>
            <person name="Yoshida Y."/>
            <person name="Fujiwara M."/>
            <person name="Mori M."/>
            <person name="Tomita M."/>
            <person name="Arakawa K."/>
        </authorList>
    </citation>
    <scope>NUCLEOTIDE SEQUENCE [LARGE SCALE GENOMIC DNA]</scope>
</reference>
<keyword evidence="3" id="KW-1185">Reference proteome</keyword>
<proteinExistence type="predicted"/>
<accession>A0A4Y2VL98</accession>
<gene>
    <name evidence="2" type="ORF">AVEN_109582_1</name>
</gene>
<keyword evidence="1" id="KW-0472">Membrane</keyword>
<feature type="transmembrane region" description="Helical" evidence="1">
    <location>
        <begin position="37"/>
        <end position="55"/>
    </location>
</feature>
<dbReference type="EMBL" id="BGPR01049089">
    <property type="protein sequence ID" value="GBO26075.1"/>
    <property type="molecule type" value="Genomic_DNA"/>
</dbReference>
<keyword evidence="1" id="KW-0812">Transmembrane</keyword>
<name>A0A4Y2VL98_ARAVE</name>
<dbReference type="AlphaFoldDB" id="A0A4Y2VL98"/>
<protein>
    <submittedName>
        <fullName evidence="2">Uncharacterized protein</fullName>
    </submittedName>
</protein>
<organism evidence="2 3">
    <name type="scientific">Araneus ventricosus</name>
    <name type="common">Orbweaver spider</name>
    <name type="synonym">Epeira ventricosa</name>
    <dbReference type="NCBI Taxonomy" id="182803"/>
    <lineage>
        <taxon>Eukaryota</taxon>
        <taxon>Metazoa</taxon>
        <taxon>Ecdysozoa</taxon>
        <taxon>Arthropoda</taxon>
        <taxon>Chelicerata</taxon>
        <taxon>Arachnida</taxon>
        <taxon>Araneae</taxon>
        <taxon>Araneomorphae</taxon>
        <taxon>Entelegynae</taxon>
        <taxon>Araneoidea</taxon>
        <taxon>Araneidae</taxon>
        <taxon>Araneus</taxon>
    </lineage>
</organism>
<evidence type="ECO:0000313" key="2">
    <source>
        <dbReference type="EMBL" id="GBO26075.1"/>
    </source>
</evidence>
<dbReference type="Proteomes" id="UP000499080">
    <property type="component" value="Unassembled WGS sequence"/>
</dbReference>
<keyword evidence="1" id="KW-1133">Transmembrane helix</keyword>
<comment type="caution">
    <text evidence="2">The sequence shown here is derived from an EMBL/GenBank/DDBJ whole genome shotgun (WGS) entry which is preliminary data.</text>
</comment>